<feature type="compositionally biased region" description="Low complexity" evidence="1">
    <location>
        <begin position="22"/>
        <end position="31"/>
    </location>
</feature>
<sequence length="535" mass="58657">MTLGPPPSAAGSSHHAPDNHNSGSTVVSSSSEDQTYSGTPQDAPQQRALTVASSGNHGSHYQSYGQSSARFSTAQSTLPSQSYPSYPSTNNISQQLRTNQGPNQVTSYGYYNYSPTAWGNAWPAAAYPYGGTGTYQYSYPQTSPLIPSQTPSYPSAVPQTQSKPKTPSPSPSPPPPFHKQWDAVMKTFLSSVGLTQALRGFEADMVIMNTEWERKTVPTALGELMRELLRLGESKRAEEENAIAKQEQPEERSLEERKLDYVHFANGAVPRSQTSITKSISLFLAQNRARNDESNRTEFLQSLTEKRRRLSELGEESSGVISSCSRTDAKTQNRDVQMKYDIAKNEDGPLRKTLRVGSAPDASTAQGRSCRDATAPRGHAEQSFDDVGAELYPALDERLGNVETHLAVRYVPSPPRSLFDRLKFLEDHIIQLEKEYPPWAALHFNQPNRGWPPPPRPTPIIVPSHLTSTATNASQPHSPHSTEHDAGAVGSTTSDSNAPKGRGKQGRTNKSSLHRAVMEKLEVQKAMNDLAGQRM</sequence>
<feature type="region of interest" description="Disordered" evidence="1">
    <location>
        <begin position="1"/>
        <end position="101"/>
    </location>
</feature>
<dbReference type="Proteomes" id="UP000287166">
    <property type="component" value="Unassembled WGS sequence"/>
</dbReference>
<evidence type="ECO:0000313" key="2">
    <source>
        <dbReference type="EMBL" id="GBE80589.1"/>
    </source>
</evidence>
<feature type="compositionally biased region" description="Polar residues" evidence="1">
    <location>
        <begin position="468"/>
        <end position="479"/>
    </location>
</feature>
<name>A0A401GEI4_9APHY</name>
<dbReference type="GeneID" id="38777506"/>
<protein>
    <submittedName>
        <fullName evidence="2">Uncharacterized protein</fullName>
    </submittedName>
</protein>
<feature type="compositionally biased region" description="Basic and acidic residues" evidence="1">
    <location>
        <begin position="327"/>
        <end position="350"/>
    </location>
</feature>
<accession>A0A401GEI4</accession>
<comment type="caution">
    <text evidence="2">The sequence shown here is derived from an EMBL/GenBank/DDBJ whole genome shotgun (WGS) entry which is preliminary data.</text>
</comment>
<evidence type="ECO:0000256" key="1">
    <source>
        <dbReference type="SAM" id="MobiDB-lite"/>
    </source>
</evidence>
<proteinExistence type="predicted"/>
<dbReference type="InParanoid" id="A0A401GEI4"/>
<dbReference type="RefSeq" id="XP_027611502.1">
    <property type="nucleotide sequence ID" value="XM_027755701.1"/>
</dbReference>
<feature type="region of interest" description="Disordered" evidence="1">
    <location>
        <begin position="308"/>
        <end position="382"/>
    </location>
</feature>
<feature type="region of interest" description="Disordered" evidence="1">
    <location>
        <begin position="468"/>
        <end position="515"/>
    </location>
</feature>
<dbReference type="EMBL" id="BFAD01000003">
    <property type="protein sequence ID" value="GBE80589.1"/>
    <property type="molecule type" value="Genomic_DNA"/>
</dbReference>
<feature type="compositionally biased region" description="Polar residues" evidence="1">
    <location>
        <begin position="32"/>
        <end position="101"/>
    </location>
</feature>
<reference evidence="2 3" key="1">
    <citation type="journal article" date="2018" name="Sci. Rep.">
        <title>Genome sequence of the cauliflower mushroom Sparassis crispa (Hanabiratake) and its association with beneficial usage.</title>
        <authorList>
            <person name="Kiyama R."/>
            <person name="Furutani Y."/>
            <person name="Kawaguchi K."/>
            <person name="Nakanishi T."/>
        </authorList>
    </citation>
    <scope>NUCLEOTIDE SEQUENCE [LARGE SCALE GENOMIC DNA]</scope>
</reference>
<keyword evidence="3" id="KW-1185">Reference proteome</keyword>
<organism evidence="2 3">
    <name type="scientific">Sparassis crispa</name>
    <dbReference type="NCBI Taxonomy" id="139825"/>
    <lineage>
        <taxon>Eukaryota</taxon>
        <taxon>Fungi</taxon>
        <taxon>Dikarya</taxon>
        <taxon>Basidiomycota</taxon>
        <taxon>Agaricomycotina</taxon>
        <taxon>Agaricomycetes</taxon>
        <taxon>Polyporales</taxon>
        <taxon>Sparassidaceae</taxon>
        <taxon>Sparassis</taxon>
    </lineage>
</organism>
<dbReference type="OrthoDB" id="5531344at2759"/>
<gene>
    <name evidence="2" type="ORF">SCP_0303040</name>
</gene>
<dbReference type="STRING" id="139825.A0A401GEI4"/>
<feature type="compositionally biased region" description="Pro residues" evidence="1">
    <location>
        <begin position="166"/>
        <end position="177"/>
    </location>
</feature>
<dbReference type="AlphaFoldDB" id="A0A401GEI4"/>
<feature type="region of interest" description="Disordered" evidence="1">
    <location>
        <begin position="146"/>
        <end position="179"/>
    </location>
</feature>
<evidence type="ECO:0000313" key="3">
    <source>
        <dbReference type="Proteomes" id="UP000287166"/>
    </source>
</evidence>